<dbReference type="STRING" id="656914.SAMN00017405_0514"/>
<dbReference type="Pfam" id="PF01943">
    <property type="entry name" value="Polysacc_synt"/>
    <property type="match status" value="1"/>
</dbReference>
<dbReference type="EMBL" id="FWWT01000016">
    <property type="protein sequence ID" value="SMB88723.1"/>
    <property type="molecule type" value="Genomic_DNA"/>
</dbReference>
<dbReference type="PANTHER" id="PTHR30250">
    <property type="entry name" value="PST FAMILY PREDICTED COLANIC ACID TRANSPORTER"/>
    <property type="match status" value="1"/>
</dbReference>
<evidence type="ECO:0000313" key="8">
    <source>
        <dbReference type="Proteomes" id="UP000192731"/>
    </source>
</evidence>
<keyword evidence="8" id="KW-1185">Reference proteome</keyword>
<evidence type="ECO:0000313" key="7">
    <source>
        <dbReference type="EMBL" id="SMB88723.1"/>
    </source>
</evidence>
<comment type="subcellular location">
    <subcellularLocation>
        <location evidence="1">Cell membrane</location>
        <topology evidence="1">Multi-pass membrane protein</topology>
    </subcellularLocation>
</comment>
<feature type="transmembrane region" description="Helical" evidence="6">
    <location>
        <begin position="473"/>
        <end position="491"/>
    </location>
</feature>
<reference evidence="7 8" key="1">
    <citation type="submission" date="2017-04" db="EMBL/GenBank/DDBJ databases">
        <authorList>
            <person name="Afonso C.L."/>
            <person name="Miller P.J."/>
            <person name="Scott M.A."/>
            <person name="Spackman E."/>
            <person name="Goraichik I."/>
            <person name="Dimitrov K.M."/>
            <person name="Suarez D.L."/>
            <person name="Swayne D.E."/>
        </authorList>
    </citation>
    <scope>NUCLEOTIDE SEQUENCE [LARGE SCALE GENOMIC DNA]</scope>
    <source>
        <strain evidence="7 8">DSM 11270</strain>
    </source>
</reference>
<dbReference type="InterPro" id="IPR050833">
    <property type="entry name" value="Poly_Biosynth_Transport"/>
</dbReference>
<keyword evidence="2" id="KW-1003">Cell membrane</keyword>
<dbReference type="GO" id="GO:0005886">
    <property type="term" value="C:plasma membrane"/>
    <property type="evidence" value="ECO:0007669"/>
    <property type="project" value="UniProtKB-SubCell"/>
</dbReference>
<accession>A0A1W1V5Y1</accession>
<feature type="transmembrane region" description="Helical" evidence="6">
    <location>
        <begin position="351"/>
        <end position="370"/>
    </location>
</feature>
<feature type="transmembrane region" description="Helical" evidence="6">
    <location>
        <begin position="132"/>
        <end position="149"/>
    </location>
</feature>
<organism evidence="7 8">
    <name type="scientific">Desulfonispora thiosulfatigenes DSM 11270</name>
    <dbReference type="NCBI Taxonomy" id="656914"/>
    <lineage>
        <taxon>Bacteria</taxon>
        <taxon>Bacillati</taxon>
        <taxon>Bacillota</taxon>
        <taxon>Clostridia</taxon>
        <taxon>Eubacteriales</taxon>
        <taxon>Peptococcaceae</taxon>
        <taxon>Desulfonispora</taxon>
    </lineage>
</organism>
<dbReference type="PANTHER" id="PTHR30250:SF26">
    <property type="entry name" value="PSMA PROTEIN"/>
    <property type="match status" value="1"/>
</dbReference>
<dbReference type="InterPro" id="IPR002797">
    <property type="entry name" value="Polysacc_synth"/>
</dbReference>
<feature type="transmembrane region" description="Helical" evidence="6">
    <location>
        <begin position="194"/>
        <end position="213"/>
    </location>
</feature>
<dbReference type="OrthoDB" id="5751261at2"/>
<evidence type="ECO:0000256" key="6">
    <source>
        <dbReference type="SAM" id="Phobius"/>
    </source>
</evidence>
<feature type="transmembrane region" description="Helical" evidence="6">
    <location>
        <begin position="234"/>
        <end position="259"/>
    </location>
</feature>
<feature type="transmembrane region" description="Helical" evidence="6">
    <location>
        <begin position="170"/>
        <end position="188"/>
    </location>
</feature>
<feature type="transmembrane region" description="Helical" evidence="6">
    <location>
        <begin position="96"/>
        <end position="117"/>
    </location>
</feature>
<name>A0A1W1V5Y1_DESTI</name>
<dbReference type="RefSeq" id="WP_084052905.1">
    <property type="nucleotide sequence ID" value="NZ_FWWT01000016.1"/>
</dbReference>
<evidence type="ECO:0000256" key="2">
    <source>
        <dbReference type="ARBA" id="ARBA00022475"/>
    </source>
</evidence>
<feature type="transmembrane region" description="Helical" evidence="6">
    <location>
        <begin position="312"/>
        <end position="331"/>
    </location>
</feature>
<feature type="transmembrane region" description="Helical" evidence="6">
    <location>
        <begin position="449"/>
        <end position="467"/>
    </location>
</feature>
<keyword evidence="4 6" id="KW-1133">Transmembrane helix</keyword>
<sequence>MSTEINNKNQSSRQIKYGALMSYTAVFVNIIAGMLFTPWMIRQIGQADYGLYALALSVIMFFTIDFGLGESVSRFLSKYNAENQVEKKRDFLGVTFKLYIVIDMIIFIALLTVFLLADTIYSELTPEELEKFKIVFIIAAFYALGSFPFQPLNGILISHERFVFLKAMDLFHRLLTVITMIVVLLLGFRLYGLVIVNALTGFIAIILKIHYIFRKNKMLEINFSAWDKRLLKELFSFSIWIAIIVFSQRFIFTITPSVLGAFSGTAEIAVFSIASTMEGYVWMIASALNGLFLPKVTSLLLNKNAYEEVEALMIKVGRIQLIIVGLLYAGFLTLGKDFVELWLGNNFSSAYIITLLLITPSLVVLTQQIANTALVAKNLVKYHCFGVVIMSMTSIVLSIVLSPKLGATGAGIGIFIGTILGGVVVMNLVYSRVLRINLAVFFRECHLKLFMPIVLTILIGFLVQLYFPLGGWVGFLIKVTIVSISYSILIWKLGLNNFEKGLFLGMANNIANSIYKNR</sequence>
<feature type="transmembrane region" description="Helical" evidence="6">
    <location>
        <begin position="407"/>
        <end position="429"/>
    </location>
</feature>
<dbReference type="AlphaFoldDB" id="A0A1W1V5Y1"/>
<keyword evidence="5 6" id="KW-0472">Membrane</keyword>
<proteinExistence type="predicted"/>
<evidence type="ECO:0000256" key="1">
    <source>
        <dbReference type="ARBA" id="ARBA00004651"/>
    </source>
</evidence>
<evidence type="ECO:0000256" key="5">
    <source>
        <dbReference type="ARBA" id="ARBA00023136"/>
    </source>
</evidence>
<keyword evidence="3 6" id="KW-0812">Transmembrane</keyword>
<feature type="transmembrane region" description="Helical" evidence="6">
    <location>
        <begin position="20"/>
        <end position="37"/>
    </location>
</feature>
<feature type="transmembrane region" description="Helical" evidence="6">
    <location>
        <begin position="279"/>
        <end position="300"/>
    </location>
</feature>
<dbReference type="Proteomes" id="UP000192731">
    <property type="component" value="Unassembled WGS sequence"/>
</dbReference>
<protein>
    <submittedName>
        <fullName evidence="7">Membrane protein involved in the export of O-antigen and teichoic acid</fullName>
    </submittedName>
</protein>
<feature type="transmembrane region" description="Helical" evidence="6">
    <location>
        <begin position="382"/>
        <end position="401"/>
    </location>
</feature>
<evidence type="ECO:0000256" key="3">
    <source>
        <dbReference type="ARBA" id="ARBA00022692"/>
    </source>
</evidence>
<feature type="transmembrane region" description="Helical" evidence="6">
    <location>
        <begin position="49"/>
        <end position="68"/>
    </location>
</feature>
<evidence type="ECO:0000256" key="4">
    <source>
        <dbReference type="ARBA" id="ARBA00022989"/>
    </source>
</evidence>
<gene>
    <name evidence="7" type="ORF">SAMN00017405_0514</name>
</gene>